<evidence type="ECO:0000313" key="13">
    <source>
        <dbReference type="Proteomes" id="UP000019243"/>
    </source>
</evidence>
<dbReference type="OrthoDB" id="9786954at2"/>
<dbReference type="InterPro" id="IPR011060">
    <property type="entry name" value="RibuloseP-bd_barrel"/>
</dbReference>
<evidence type="ECO:0000256" key="3">
    <source>
        <dbReference type="ARBA" id="ARBA00012572"/>
    </source>
</evidence>
<dbReference type="Pfam" id="PF00697">
    <property type="entry name" value="PRAI"/>
    <property type="match status" value="1"/>
</dbReference>
<accession>W7D1G2</accession>
<evidence type="ECO:0000313" key="12">
    <source>
        <dbReference type="EMBL" id="EUJ39183.1"/>
    </source>
</evidence>
<evidence type="ECO:0000256" key="6">
    <source>
        <dbReference type="ARBA" id="ARBA00022822"/>
    </source>
</evidence>
<keyword evidence="6 9" id="KW-0822">Tryptophan biosynthesis</keyword>
<organism evidence="12 13">
    <name type="scientific">Brochothrix campestris FSL F6-1037</name>
    <dbReference type="NCBI Taxonomy" id="1265861"/>
    <lineage>
        <taxon>Bacteria</taxon>
        <taxon>Bacillati</taxon>
        <taxon>Bacillota</taxon>
        <taxon>Bacilli</taxon>
        <taxon>Bacillales</taxon>
        <taxon>Listeriaceae</taxon>
        <taxon>Brochothrix</taxon>
    </lineage>
</organism>
<evidence type="ECO:0000259" key="11">
    <source>
        <dbReference type="Pfam" id="PF00697"/>
    </source>
</evidence>
<dbReference type="Proteomes" id="UP000019243">
    <property type="component" value="Unassembled WGS sequence"/>
</dbReference>
<keyword evidence="5 9" id="KW-0028">Amino-acid biosynthesis</keyword>
<keyword evidence="13" id="KW-1185">Reference proteome</keyword>
<dbReference type="SUPFAM" id="SSF51366">
    <property type="entry name" value="Ribulose-phoshate binding barrel"/>
    <property type="match status" value="1"/>
</dbReference>
<sequence>MTAVKICGLMTVAAVTAAAKAGADYIGFVLTPSKRQVSLAQAANLRKMAGNAKVVGVFLEPTAVFIQEAIAVIGLDFVQIHGALPSDLLLERPLIKARSLMEPPVSNAVYAELIDAPTPGSGKVVDWSAITAGAHPLWLAGGLTAANVSEAIRIVKPAVVDVSSGVETNGSKDSNKIIQFITTVQQLTKEEQ</sequence>
<dbReference type="InterPro" id="IPR013785">
    <property type="entry name" value="Aldolase_TIM"/>
</dbReference>
<evidence type="ECO:0000256" key="7">
    <source>
        <dbReference type="ARBA" id="ARBA00023141"/>
    </source>
</evidence>
<dbReference type="AlphaFoldDB" id="W7D1G2"/>
<gene>
    <name evidence="9" type="primary">trpF</name>
    <name evidence="12" type="ORF">BCAMP_07870</name>
</gene>
<dbReference type="InterPro" id="IPR044643">
    <property type="entry name" value="TrpF_fam"/>
</dbReference>
<dbReference type="EMBL" id="AODH01000030">
    <property type="protein sequence ID" value="EUJ39183.1"/>
    <property type="molecule type" value="Genomic_DNA"/>
</dbReference>
<evidence type="ECO:0000256" key="8">
    <source>
        <dbReference type="ARBA" id="ARBA00023235"/>
    </source>
</evidence>
<dbReference type="PANTHER" id="PTHR42894:SF1">
    <property type="entry name" value="N-(5'-PHOSPHORIBOSYL)ANTHRANILATE ISOMERASE"/>
    <property type="match status" value="1"/>
</dbReference>
<dbReference type="GO" id="GO:0004640">
    <property type="term" value="F:phosphoribosylanthranilate isomerase activity"/>
    <property type="evidence" value="ECO:0007669"/>
    <property type="project" value="UniProtKB-UniRule"/>
</dbReference>
<comment type="catalytic activity">
    <reaction evidence="1 9">
        <text>N-(5-phospho-beta-D-ribosyl)anthranilate = 1-(2-carboxyphenylamino)-1-deoxy-D-ribulose 5-phosphate</text>
        <dbReference type="Rhea" id="RHEA:21540"/>
        <dbReference type="ChEBI" id="CHEBI:18277"/>
        <dbReference type="ChEBI" id="CHEBI:58613"/>
        <dbReference type="EC" id="5.3.1.24"/>
    </reaction>
</comment>
<dbReference type="PANTHER" id="PTHR42894">
    <property type="entry name" value="N-(5'-PHOSPHORIBOSYL)ANTHRANILATE ISOMERASE"/>
    <property type="match status" value="1"/>
</dbReference>
<keyword evidence="8 9" id="KW-0413">Isomerase</keyword>
<proteinExistence type="inferred from homology"/>
<keyword evidence="10" id="KW-0732">Signal</keyword>
<protein>
    <recommendedName>
        <fullName evidence="4 9">N-(5'-phosphoribosyl)anthranilate isomerase</fullName>
        <shortName evidence="9">PRAI</shortName>
        <ecNumber evidence="3 9">5.3.1.24</ecNumber>
    </recommendedName>
</protein>
<dbReference type="UniPathway" id="UPA00035">
    <property type="reaction ID" value="UER00042"/>
</dbReference>
<evidence type="ECO:0000256" key="9">
    <source>
        <dbReference type="HAMAP-Rule" id="MF_00135"/>
    </source>
</evidence>
<comment type="similarity">
    <text evidence="9">Belongs to the TrpF family.</text>
</comment>
<dbReference type="EC" id="5.3.1.24" evidence="3 9"/>
<dbReference type="RefSeq" id="WP_035314786.1">
    <property type="nucleotide sequence ID" value="NZ_AODH01000030.1"/>
</dbReference>
<evidence type="ECO:0000256" key="10">
    <source>
        <dbReference type="SAM" id="SignalP"/>
    </source>
</evidence>
<keyword evidence="7 9" id="KW-0057">Aromatic amino acid biosynthesis</keyword>
<evidence type="ECO:0000256" key="5">
    <source>
        <dbReference type="ARBA" id="ARBA00022605"/>
    </source>
</evidence>
<dbReference type="InterPro" id="IPR001240">
    <property type="entry name" value="PRAI_dom"/>
</dbReference>
<comment type="pathway">
    <text evidence="2 9">Amino-acid biosynthesis; L-tryptophan biosynthesis; L-tryptophan from chorismate: step 3/5.</text>
</comment>
<feature type="chain" id="PRO_5039045106" description="N-(5'-phosphoribosyl)anthranilate isomerase" evidence="10">
    <location>
        <begin position="22"/>
        <end position="192"/>
    </location>
</feature>
<name>W7D1G2_9LIST</name>
<evidence type="ECO:0000256" key="4">
    <source>
        <dbReference type="ARBA" id="ARBA00022272"/>
    </source>
</evidence>
<evidence type="ECO:0000256" key="1">
    <source>
        <dbReference type="ARBA" id="ARBA00001164"/>
    </source>
</evidence>
<dbReference type="CDD" id="cd00405">
    <property type="entry name" value="PRAI"/>
    <property type="match status" value="1"/>
</dbReference>
<reference evidence="12 13" key="1">
    <citation type="submission" date="2012-12" db="EMBL/GenBank/DDBJ databases">
        <title>Novel taxa of Listeriaceae from agricultural environments in the United States.</title>
        <authorList>
            <person name="den Bakker H.C."/>
            <person name="Allred A."/>
            <person name="Warchocki S."/>
            <person name="Wright E.M."/>
            <person name="Burrell A."/>
            <person name="Nightingale K.K."/>
            <person name="Kephart D."/>
            <person name="Wiedmann M."/>
        </authorList>
    </citation>
    <scope>NUCLEOTIDE SEQUENCE [LARGE SCALE GENOMIC DNA]</scope>
    <source>
        <strain evidence="12 13">FSL F6-1037</strain>
    </source>
</reference>
<feature type="signal peptide" evidence="10">
    <location>
        <begin position="1"/>
        <end position="21"/>
    </location>
</feature>
<evidence type="ECO:0000256" key="2">
    <source>
        <dbReference type="ARBA" id="ARBA00004664"/>
    </source>
</evidence>
<dbReference type="Gene3D" id="3.20.20.70">
    <property type="entry name" value="Aldolase class I"/>
    <property type="match status" value="1"/>
</dbReference>
<feature type="domain" description="N-(5'phosphoribosyl) anthranilate isomerase (PRAI)" evidence="11">
    <location>
        <begin position="4"/>
        <end position="182"/>
    </location>
</feature>
<dbReference type="GO" id="GO:0000162">
    <property type="term" value="P:L-tryptophan biosynthetic process"/>
    <property type="evidence" value="ECO:0007669"/>
    <property type="project" value="UniProtKB-UniRule"/>
</dbReference>
<comment type="caution">
    <text evidence="12">The sequence shown here is derived from an EMBL/GenBank/DDBJ whole genome shotgun (WGS) entry which is preliminary data.</text>
</comment>
<dbReference type="PATRIC" id="fig|1265861.3.peg.1544"/>
<dbReference type="HAMAP" id="MF_00135">
    <property type="entry name" value="PRAI"/>
    <property type="match status" value="1"/>
</dbReference>
<dbReference type="STRING" id="1265861.BCAMP_07870"/>